<sequence length="68" mass="8401">MSSLKLYLNSIIILSLVRHFIKLFRIQLNLRIILYHQLRMIQSPSFKWLGCYFQRVVIYRKYLEQKLL</sequence>
<reference evidence="1" key="1">
    <citation type="submission" date="2021-01" db="EMBL/GenBank/DDBJ databases">
        <authorList>
            <consortium name="Genoscope - CEA"/>
            <person name="William W."/>
        </authorList>
    </citation>
    <scope>NUCLEOTIDE SEQUENCE</scope>
</reference>
<dbReference type="Proteomes" id="UP000692954">
    <property type="component" value="Unassembled WGS sequence"/>
</dbReference>
<dbReference type="AlphaFoldDB" id="A0A8S1N3Z4"/>
<name>A0A8S1N3Z4_9CILI</name>
<keyword evidence="2" id="KW-1185">Reference proteome</keyword>
<proteinExistence type="predicted"/>
<organism evidence="1 2">
    <name type="scientific">Paramecium sonneborni</name>
    <dbReference type="NCBI Taxonomy" id="65129"/>
    <lineage>
        <taxon>Eukaryota</taxon>
        <taxon>Sar</taxon>
        <taxon>Alveolata</taxon>
        <taxon>Ciliophora</taxon>
        <taxon>Intramacronucleata</taxon>
        <taxon>Oligohymenophorea</taxon>
        <taxon>Peniculida</taxon>
        <taxon>Parameciidae</taxon>
        <taxon>Paramecium</taxon>
    </lineage>
</organism>
<accession>A0A8S1N3Z4</accession>
<evidence type="ECO:0000313" key="2">
    <source>
        <dbReference type="Proteomes" id="UP000692954"/>
    </source>
</evidence>
<protein>
    <submittedName>
        <fullName evidence="1">Uncharacterized protein</fullName>
    </submittedName>
</protein>
<evidence type="ECO:0000313" key="1">
    <source>
        <dbReference type="EMBL" id="CAD8084413.1"/>
    </source>
</evidence>
<gene>
    <name evidence="1" type="ORF">PSON_ATCC_30995.1.T0460259</name>
</gene>
<dbReference type="EMBL" id="CAJJDN010000046">
    <property type="protein sequence ID" value="CAD8084413.1"/>
    <property type="molecule type" value="Genomic_DNA"/>
</dbReference>
<comment type="caution">
    <text evidence="1">The sequence shown here is derived from an EMBL/GenBank/DDBJ whole genome shotgun (WGS) entry which is preliminary data.</text>
</comment>